<dbReference type="AlphaFoldDB" id="A0A0J0YRF2"/>
<dbReference type="PATRIC" id="fig|1470200.3.peg.285"/>
<dbReference type="CDD" id="cd06578">
    <property type="entry name" value="HemD"/>
    <property type="match status" value="1"/>
</dbReference>
<evidence type="ECO:0000259" key="1">
    <source>
        <dbReference type="Pfam" id="PF02602"/>
    </source>
</evidence>
<keyword evidence="3" id="KW-1185">Reference proteome</keyword>
<dbReference type="Proteomes" id="UP000036027">
    <property type="component" value="Unassembled WGS sequence"/>
</dbReference>
<dbReference type="GO" id="GO:0004852">
    <property type="term" value="F:uroporphyrinogen-III synthase activity"/>
    <property type="evidence" value="ECO:0007669"/>
    <property type="project" value="InterPro"/>
</dbReference>
<dbReference type="Pfam" id="PF02602">
    <property type="entry name" value="HEM4"/>
    <property type="match status" value="1"/>
</dbReference>
<reference evidence="2 3" key="1">
    <citation type="submission" date="2014-11" db="EMBL/GenBank/DDBJ databases">
        <title>Genome of a novel goose pathogen.</title>
        <authorList>
            <person name="Hansen C.M."/>
            <person name="Hueffer K."/>
            <person name="Choi S.C."/>
        </authorList>
    </citation>
    <scope>NUCLEOTIDE SEQUENCE [LARGE SCALE GENOMIC DNA]</scope>
    <source>
        <strain evidence="2 3">KH1503</strain>
    </source>
</reference>
<organism evidence="2 3">
    <name type="scientific">Neisseria arctica</name>
    <dbReference type="NCBI Taxonomy" id="1470200"/>
    <lineage>
        <taxon>Bacteria</taxon>
        <taxon>Pseudomonadati</taxon>
        <taxon>Pseudomonadota</taxon>
        <taxon>Betaproteobacteria</taxon>
        <taxon>Neisseriales</taxon>
        <taxon>Neisseriaceae</taxon>
        <taxon>Neisseria</taxon>
    </lineage>
</organism>
<dbReference type="SUPFAM" id="SSF69618">
    <property type="entry name" value="HemD-like"/>
    <property type="match status" value="1"/>
</dbReference>
<sequence>MHKAPLFPPLILIVRPPRQALADVAVCEEAGWRAQIFSPMDIEADHEAVESLNERVRQADAVFWVSPSAVSVSARAVDFTNSSTRHIAVGEGTKKGLSVFCPYEVLCPSQGNDSEAVWELPVWKQLPLTARILIVRGYGGRNWLIEKLTAKGFTVDVAEVYFRRERQLDWVWFQQQQPQAAFVASAECVRLLFGQVPPSLAQLLKTLLYLTHHVRIAEALKAAGAEHIRVIPKLDAHALNHALYGEKNE</sequence>
<comment type="caution">
    <text evidence="2">The sequence shown here is derived from an EMBL/GenBank/DDBJ whole genome shotgun (WGS) entry which is preliminary data.</text>
</comment>
<dbReference type="OrthoDB" id="9787650at2"/>
<evidence type="ECO:0000313" key="2">
    <source>
        <dbReference type="EMBL" id="KLT72695.1"/>
    </source>
</evidence>
<dbReference type="Gene3D" id="3.40.50.10090">
    <property type="match status" value="2"/>
</dbReference>
<dbReference type="STRING" id="1470200.PL75_07075"/>
<gene>
    <name evidence="2" type="ORF">PL75_07075</name>
</gene>
<dbReference type="EMBL" id="JTDO01000010">
    <property type="protein sequence ID" value="KLT72695.1"/>
    <property type="molecule type" value="Genomic_DNA"/>
</dbReference>
<feature type="domain" description="Tetrapyrrole biosynthesis uroporphyrinogen III synthase" evidence="1">
    <location>
        <begin position="25"/>
        <end position="236"/>
    </location>
</feature>
<name>A0A0J0YRF2_9NEIS</name>
<dbReference type="InterPro" id="IPR003754">
    <property type="entry name" value="4pyrrol_synth_uPrphyn_synth"/>
</dbReference>
<dbReference type="InterPro" id="IPR036108">
    <property type="entry name" value="4pyrrol_syn_uPrphyn_synt_sf"/>
</dbReference>
<proteinExistence type="predicted"/>
<accession>A0A0J0YRF2</accession>
<dbReference type="GO" id="GO:0033014">
    <property type="term" value="P:tetrapyrrole biosynthetic process"/>
    <property type="evidence" value="ECO:0007669"/>
    <property type="project" value="InterPro"/>
</dbReference>
<evidence type="ECO:0000313" key="3">
    <source>
        <dbReference type="Proteomes" id="UP000036027"/>
    </source>
</evidence>
<dbReference type="RefSeq" id="WP_047761279.1">
    <property type="nucleotide sequence ID" value="NZ_CP091510.1"/>
</dbReference>
<protein>
    <recommendedName>
        <fullName evidence="1">Tetrapyrrole biosynthesis uroporphyrinogen III synthase domain-containing protein</fullName>
    </recommendedName>
</protein>